<proteinExistence type="predicted"/>
<dbReference type="EMBL" id="MCGO01000040">
    <property type="protein sequence ID" value="ORY39298.1"/>
    <property type="molecule type" value="Genomic_DNA"/>
</dbReference>
<evidence type="ECO:0000313" key="2">
    <source>
        <dbReference type="EMBL" id="ORY39298.1"/>
    </source>
</evidence>
<keyword evidence="3" id="KW-1185">Reference proteome</keyword>
<accession>A0A1Y2BX28</accession>
<feature type="repeat" description="TPR" evidence="1">
    <location>
        <begin position="200"/>
        <end position="233"/>
    </location>
</feature>
<dbReference type="InterPro" id="IPR019734">
    <property type="entry name" value="TPR_rpt"/>
</dbReference>
<protein>
    <submittedName>
        <fullName evidence="2">Uncharacterized protein</fullName>
    </submittedName>
</protein>
<reference evidence="2 3" key="1">
    <citation type="submission" date="2016-07" db="EMBL/GenBank/DDBJ databases">
        <title>Pervasive Adenine N6-methylation of Active Genes in Fungi.</title>
        <authorList>
            <consortium name="DOE Joint Genome Institute"/>
            <person name="Mondo S.J."/>
            <person name="Dannebaum R.O."/>
            <person name="Kuo R.C."/>
            <person name="Labutti K."/>
            <person name="Haridas S."/>
            <person name="Kuo A."/>
            <person name="Salamov A."/>
            <person name="Ahrendt S.R."/>
            <person name="Lipzen A."/>
            <person name="Sullivan W."/>
            <person name="Andreopoulos W.B."/>
            <person name="Clum A."/>
            <person name="Lindquist E."/>
            <person name="Daum C."/>
            <person name="Ramamoorthy G.K."/>
            <person name="Gryganskyi A."/>
            <person name="Culley D."/>
            <person name="Magnuson J.K."/>
            <person name="James T.Y."/>
            <person name="O'Malley M.A."/>
            <person name="Stajich J.E."/>
            <person name="Spatafora J.W."/>
            <person name="Visel A."/>
            <person name="Grigoriev I.V."/>
        </authorList>
    </citation>
    <scope>NUCLEOTIDE SEQUENCE [LARGE SCALE GENOMIC DNA]</scope>
    <source>
        <strain evidence="2 3">JEL800</strain>
    </source>
</reference>
<name>A0A1Y2BX28_9FUNG</name>
<comment type="caution">
    <text evidence="2">The sequence shown here is derived from an EMBL/GenBank/DDBJ whole genome shotgun (WGS) entry which is preliminary data.</text>
</comment>
<organism evidence="2 3">
    <name type="scientific">Rhizoclosmatium globosum</name>
    <dbReference type="NCBI Taxonomy" id="329046"/>
    <lineage>
        <taxon>Eukaryota</taxon>
        <taxon>Fungi</taxon>
        <taxon>Fungi incertae sedis</taxon>
        <taxon>Chytridiomycota</taxon>
        <taxon>Chytridiomycota incertae sedis</taxon>
        <taxon>Chytridiomycetes</taxon>
        <taxon>Chytridiales</taxon>
        <taxon>Chytriomycetaceae</taxon>
        <taxon>Rhizoclosmatium</taxon>
    </lineage>
</organism>
<dbReference type="Proteomes" id="UP000193642">
    <property type="component" value="Unassembled WGS sequence"/>
</dbReference>
<dbReference type="InterPro" id="IPR011990">
    <property type="entry name" value="TPR-like_helical_dom_sf"/>
</dbReference>
<keyword evidence="1" id="KW-0802">TPR repeat</keyword>
<gene>
    <name evidence="2" type="ORF">BCR33DRAFT_853456</name>
</gene>
<dbReference type="AlphaFoldDB" id="A0A1Y2BX28"/>
<sequence length="331" mass="36319">MDGEAELAQEIFTLRTSDASLTIKQVHELLNTQGRDLTASQVKKAFGKATKLLAAKEEQALKQQEASSQRIRMLSGLSQAVTFQQQGRSSEALEYGALAFLNYPDFPSVALEKEVAASHRVAHHTAIFQSIAKITTAYDEDKVNTEDTHRAFVIAAGLCLQSKDAQNALTMAQAAQSSLETYFGLNNSSMSAEYYSTRSAALYSLTGSLLVELSFYKDSVTALDKSLELNPNSIQTRQMRCVARFKATKFAGIVEDAALLKADAAKNGATKYLVGPFLVAAMASYMTAKVQEGNEWLALGQKYAKQFTYLGPDPRIYDMALKTQKIFNKNQ</sequence>
<dbReference type="SUPFAM" id="SSF48452">
    <property type="entry name" value="TPR-like"/>
    <property type="match status" value="1"/>
</dbReference>
<dbReference type="OrthoDB" id="2125174at2759"/>
<evidence type="ECO:0000256" key="1">
    <source>
        <dbReference type="PROSITE-ProRule" id="PRU00339"/>
    </source>
</evidence>
<dbReference type="PROSITE" id="PS50005">
    <property type="entry name" value="TPR"/>
    <property type="match status" value="1"/>
</dbReference>
<evidence type="ECO:0000313" key="3">
    <source>
        <dbReference type="Proteomes" id="UP000193642"/>
    </source>
</evidence>